<keyword evidence="3" id="KW-1185">Reference proteome</keyword>
<evidence type="ECO:0000313" key="2">
    <source>
        <dbReference type="EMBL" id="CAH3108027.1"/>
    </source>
</evidence>
<feature type="region of interest" description="Disordered" evidence="1">
    <location>
        <begin position="50"/>
        <end position="70"/>
    </location>
</feature>
<dbReference type="AlphaFoldDB" id="A0AAU9WEH7"/>
<name>A0AAU9WEH7_9CNID</name>
<proteinExistence type="predicted"/>
<reference evidence="2 3" key="1">
    <citation type="submission" date="2022-05" db="EMBL/GenBank/DDBJ databases">
        <authorList>
            <consortium name="Genoscope - CEA"/>
            <person name="William W."/>
        </authorList>
    </citation>
    <scope>NUCLEOTIDE SEQUENCE [LARGE SCALE GENOMIC DNA]</scope>
</reference>
<accession>A0AAU9WEH7</accession>
<protein>
    <submittedName>
        <fullName evidence="2">Uncharacterized protein</fullName>
    </submittedName>
</protein>
<evidence type="ECO:0000256" key="1">
    <source>
        <dbReference type="SAM" id="MobiDB-lite"/>
    </source>
</evidence>
<comment type="caution">
    <text evidence="2">The sequence shown here is derived from an EMBL/GenBank/DDBJ whole genome shotgun (WGS) entry which is preliminary data.</text>
</comment>
<sequence length="246" mass="27274">MGGLEPIIYLSKKARVTLTRNLWTEAGLCNGTMGTIKDIIFSESHKSKKKMKFGKSSPPSSPTSSSSASFTGYVQRVDRNRKSQQGFTYYFDIILQMAVDQTQMIRIMISSMDDTMKSQLFKDKQKAQQPITITNLRVVQSGMVFMHQNSIVKDVSTMAISFKYVPPAAPPLTSVADVLKTKRQGDIVTISGLIRWDSEASTPQNSKRPVRDGKLVDSTGTIDISIWSDHTSLSRKGISLRSPTAL</sequence>
<feature type="compositionally biased region" description="Low complexity" evidence="1">
    <location>
        <begin position="54"/>
        <end position="69"/>
    </location>
</feature>
<dbReference type="Proteomes" id="UP001159428">
    <property type="component" value="Unassembled WGS sequence"/>
</dbReference>
<evidence type="ECO:0000313" key="3">
    <source>
        <dbReference type="Proteomes" id="UP001159428"/>
    </source>
</evidence>
<dbReference type="EMBL" id="CALNXJ010000011">
    <property type="protein sequence ID" value="CAH3108027.1"/>
    <property type="molecule type" value="Genomic_DNA"/>
</dbReference>
<gene>
    <name evidence="2" type="ORF">PMEA_00003055</name>
</gene>
<organism evidence="2 3">
    <name type="scientific">Pocillopora meandrina</name>
    <dbReference type="NCBI Taxonomy" id="46732"/>
    <lineage>
        <taxon>Eukaryota</taxon>
        <taxon>Metazoa</taxon>
        <taxon>Cnidaria</taxon>
        <taxon>Anthozoa</taxon>
        <taxon>Hexacorallia</taxon>
        <taxon>Scleractinia</taxon>
        <taxon>Astrocoeniina</taxon>
        <taxon>Pocilloporidae</taxon>
        <taxon>Pocillopora</taxon>
    </lineage>
</organism>